<dbReference type="STRING" id="33007.HMPREF3198_02019"/>
<feature type="transmembrane region" description="Helical" evidence="1">
    <location>
        <begin position="329"/>
        <end position="350"/>
    </location>
</feature>
<evidence type="ECO:0000313" key="2">
    <source>
        <dbReference type="EMBL" id="PKY73515.1"/>
    </source>
</evidence>
<dbReference type="Proteomes" id="UP000235122">
    <property type="component" value="Unassembled WGS sequence"/>
</dbReference>
<feature type="transmembrane region" description="Helical" evidence="1">
    <location>
        <begin position="380"/>
        <end position="404"/>
    </location>
</feature>
<keyword evidence="1" id="KW-0472">Membrane</keyword>
<proteinExistence type="predicted"/>
<keyword evidence="1" id="KW-0812">Transmembrane</keyword>
<comment type="caution">
    <text evidence="2">The sequence shown here is derived from an EMBL/GenBank/DDBJ whole genome shotgun (WGS) entry which is preliminary data.</text>
</comment>
<dbReference type="EMBL" id="PKKO01000001">
    <property type="protein sequence ID" value="PKY73515.1"/>
    <property type="molecule type" value="Genomic_DNA"/>
</dbReference>
<dbReference type="RefSeq" id="WP_070614074.1">
    <property type="nucleotide sequence ID" value="NZ_JASOXK010000010.1"/>
</dbReference>
<feature type="transmembrane region" description="Helical" evidence="1">
    <location>
        <begin position="54"/>
        <end position="75"/>
    </location>
</feature>
<gene>
    <name evidence="2" type="ORF">CYJ19_02730</name>
</gene>
<sequence>MFKEIRDLKPASVSIFVLGLVASWLFSLSLGMTIVGAQASKTDAGQQFSAVGGLQIALTTLAVLMCLPSVVKVAIRRDSRRIALWQVIGASPRSARARYLSIVAFSALAGSAVGGFLAFLSWPSFGKVIAYTGFLMLPALSDPLTVWAWTFGPGTAFIVLILALLLGTRQLNKIEPVEAVAETPEPVPSRRVGRAIFSIIIVFGMIASYIAIAATPKIQDPQKLSGLLSSYWGTALGLLIAYGISDRAIVRPVVQLVGHLIPLANLDSWVIARTSARRRATLSTSVITPLVVAAASVGSVFGMVNQTKNVTIALGAKEADLQVSPTSQIVLIFSAPVVIAAFSGVIAVYLTNRWRKHDIALLGALGASASSIRWSAVFECLIYFVSAVLISTLILGINAAAIGAALGHGPVPKAGPVWVGNETYYLLIAGFSLLAFSIVIPTFHETKTIDVAAIVQ</sequence>
<feature type="transmembrane region" description="Helical" evidence="1">
    <location>
        <begin position="424"/>
        <end position="443"/>
    </location>
</feature>
<feature type="transmembrane region" description="Helical" evidence="1">
    <location>
        <begin position="195"/>
        <end position="214"/>
    </location>
</feature>
<evidence type="ECO:0000256" key="1">
    <source>
        <dbReference type="SAM" id="Phobius"/>
    </source>
</evidence>
<protein>
    <submittedName>
        <fullName evidence="2">ABC transporter permease</fullName>
    </submittedName>
</protein>
<feature type="transmembrane region" description="Helical" evidence="1">
    <location>
        <begin position="12"/>
        <end position="34"/>
    </location>
</feature>
<feature type="transmembrane region" description="Helical" evidence="1">
    <location>
        <begin position="99"/>
        <end position="124"/>
    </location>
</feature>
<feature type="transmembrane region" description="Helical" evidence="1">
    <location>
        <begin position="226"/>
        <end position="244"/>
    </location>
</feature>
<organism evidence="2 3">
    <name type="scientific">Winkia neuii</name>
    <dbReference type="NCBI Taxonomy" id="33007"/>
    <lineage>
        <taxon>Bacteria</taxon>
        <taxon>Bacillati</taxon>
        <taxon>Actinomycetota</taxon>
        <taxon>Actinomycetes</taxon>
        <taxon>Actinomycetales</taxon>
        <taxon>Actinomycetaceae</taxon>
        <taxon>Winkia</taxon>
    </lineage>
</organism>
<name>A0A2I1IQY5_9ACTO</name>
<accession>A0A2I1IQY5</accession>
<keyword evidence="1" id="KW-1133">Transmembrane helix</keyword>
<evidence type="ECO:0000313" key="3">
    <source>
        <dbReference type="Proteomes" id="UP000235122"/>
    </source>
</evidence>
<feature type="transmembrane region" description="Helical" evidence="1">
    <location>
        <begin position="282"/>
        <end position="304"/>
    </location>
</feature>
<feature type="transmembrane region" description="Helical" evidence="1">
    <location>
        <begin position="144"/>
        <end position="166"/>
    </location>
</feature>
<dbReference type="GO" id="GO:0005886">
    <property type="term" value="C:plasma membrane"/>
    <property type="evidence" value="ECO:0007669"/>
    <property type="project" value="UniProtKB-SubCell"/>
</dbReference>
<dbReference type="AlphaFoldDB" id="A0A2I1IQY5"/>
<reference evidence="2 3" key="1">
    <citation type="submission" date="2017-12" db="EMBL/GenBank/DDBJ databases">
        <title>Phylogenetic diversity of female urinary microbiome.</title>
        <authorList>
            <person name="Thomas-White K."/>
            <person name="Wolfe A.J."/>
        </authorList>
    </citation>
    <scope>NUCLEOTIDE SEQUENCE [LARGE SCALE GENOMIC DNA]</scope>
    <source>
        <strain evidence="2 3">UMB0402</strain>
    </source>
</reference>
<keyword evidence="3" id="KW-1185">Reference proteome</keyword>